<dbReference type="EMBL" id="JAMWGI010000002">
    <property type="protein sequence ID" value="MDG6193188.1"/>
    <property type="molecule type" value="Genomic_DNA"/>
</dbReference>
<gene>
    <name evidence="1" type="ORF">NF708_04110</name>
</gene>
<evidence type="ECO:0000313" key="1">
    <source>
        <dbReference type="EMBL" id="MDG6193188.1"/>
    </source>
</evidence>
<evidence type="ECO:0000313" key="2">
    <source>
        <dbReference type="Proteomes" id="UP001153203"/>
    </source>
</evidence>
<dbReference type="RefSeq" id="WP_279363082.1">
    <property type="nucleotide sequence ID" value="NZ_JAMWGA010000002.1"/>
</dbReference>
<accession>A0A9X4SFJ5</accession>
<proteinExistence type="predicted"/>
<dbReference type="AlphaFoldDB" id="A0A9X4SFJ5"/>
<comment type="caution">
    <text evidence="1">The sequence shown here is derived from an EMBL/GenBank/DDBJ whole genome shotgun (WGS) entry which is preliminary data.</text>
</comment>
<organism evidence="1 2">
    <name type="scientific">Lactococcus formosensis</name>
    <dbReference type="NCBI Taxonomy" id="1281486"/>
    <lineage>
        <taxon>Bacteria</taxon>
        <taxon>Bacillati</taxon>
        <taxon>Bacillota</taxon>
        <taxon>Bacilli</taxon>
        <taxon>Lactobacillales</taxon>
        <taxon>Streptococcaceae</taxon>
        <taxon>Lactococcus</taxon>
    </lineage>
</organism>
<name>A0A9X4SFJ5_9LACT</name>
<sequence>MIKGYDKIKVDNEQVFKRLEPYLSKEFETNKEKLAEIVEKIDSIIDEINDEIPEIDELKVLGIKKRPKIKKITAKEIFNIKNISKEEIRYKFYKAFEEANEISEINNLVTGSTKNKKFIDKKIKEIESYFSTIITVTKVGTLKNIFGGWKNFSRKKYLEWKSGADPIPNERILELSQYFNLNPDFILYGTPLEYVNIILNTPFLKPALSKEECQKLVRHLKEQCLFSEKRNKSGAFESYPTKKEVVQAAIRSGVIPLPDYDNSIEELFQNGDYNKFNPLLTLTALAKDEDYSEEVHLIEQLEPSLKILMKNLKQKEDAPQNLYQLMNSNNFEEILNNLIDPDSDFTFSKMLDKLPDDVISSETKEGLKKLIE</sequence>
<protein>
    <submittedName>
        <fullName evidence="1">Uncharacterized protein</fullName>
    </submittedName>
</protein>
<dbReference type="Proteomes" id="UP001153203">
    <property type="component" value="Unassembled WGS sequence"/>
</dbReference>
<reference evidence="1" key="1">
    <citation type="submission" date="2022-06" db="EMBL/GenBank/DDBJ databases">
        <title>Lactococcus from bovine mastitis in China.</title>
        <authorList>
            <person name="Lin Y."/>
            <person name="Han B."/>
        </authorList>
    </citation>
    <scope>NUCLEOTIDE SEQUENCE</scope>
    <source>
        <strain evidence="1">Hebei-B-39</strain>
    </source>
</reference>